<dbReference type="SUPFAM" id="SSF54791">
    <property type="entry name" value="Eukaryotic type KH-domain (KH-domain type I)"/>
    <property type="match status" value="1"/>
</dbReference>
<reference evidence="2" key="1">
    <citation type="submission" date="2019-10" db="EMBL/GenBank/DDBJ databases">
        <title>Conservation and host-specific expression of non-tandemly repeated heterogenous ribosome RNA gene in arbuscular mycorrhizal fungi.</title>
        <authorList>
            <person name="Maeda T."/>
            <person name="Kobayashi Y."/>
            <person name="Nakagawa T."/>
            <person name="Ezawa T."/>
            <person name="Yamaguchi K."/>
            <person name="Bino T."/>
            <person name="Nishimoto Y."/>
            <person name="Shigenobu S."/>
            <person name="Kawaguchi M."/>
        </authorList>
    </citation>
    <scope>NUCLEOTIDE SEQUENCE</scope>
    <source>
        <strain evidence="2">HR1</strain>
    </source>
</reference>
<dbReference type="Gene3D" id="3.30.1370.10">
    <property type="entry name" value="K Homology domain, type 1"/>
    <property type="match status" value="1"/>
</dbReference>
<dbReference type="InterPro" id="IPR036612">
    <property type="entry name" value="KH_dom_type_1_sf"/>
</dbReference>
<comment type="caution">
    <text evidence="2">The sequence shown here is derived from an EMBL/GenBank/DDBJ whole genome shotgun (WGS) entry which is preliminary data.</text>
</comment>
<evidence type="ECO:0000313" key="2">
    <source>
        <dbReference type="EMBL" id="GET03501.1"/>
    </source>
</evidence>
<proteinExistence type="predicted"/>
<dbReference type="EMBL" id="BLAL01000324">
    <property type="protein sequence ID" value="GET03501.1"/>
    <property type="molecule type" value="Genomic_DNA"/>
</dbReference>
<dbReference type="InterPro" id="IPR004088">
    <property type="entry name" value="KH_dom_type_1"/>
</dbReference>
<evidence type="ECO:0000313" key="3">
    <source>
        <dbReference type="Proteomes" id="UP000615446"/>
    </source>
</evidence>
<dbReference type="Pfam" id="PF00013">
    <property type="entry name" value="KH_1"/>
    <property type="match status" value="1"/>
</dbReference>
<feature type="domain" description="K Homology" evidence="1">
    <location>
        <begin position="23"/>
        <end position="65"/>
    </location>
</feature>
<dbReference type="OrthoDB" id="2327825at2759"/>
<dbReference type="GO" id="GO:0003723">
    <property type="term" value="F:RNA binding"/>
    <property type="evidence" value="ECO:0007669"/>
    <property type="project" value="InterPro"/>
</dbReference>
<accession>A0A8H3MFE3</accession>
<dbReference type="AlphaFoldDB" id="A0A8H3MFE3"/>
<dbReference type="Proteomes" id="UP000615446">
    <property type="component" value="Unassembled WGS sequence"/>
</dbReference>
<gene>
    <name evidence="2" type="ORF">RCL2_002984100</name>
</gene>
<protein>
    <recommendedName>
        <fullName evidence="1">K Homology domain-containing protein</fullName>
    </recommendedName>
</protein>
<evidence type="ECO:0000259" key="1">
    <source>
        <dbReference type="Pfam" id="PF00013"/>
    </source>
</evidence>
<sequence>MPKIIKKTFDITKCQKLSQFNKEIIKQYEKKTGARIIVNNNGQTTTLTISGNSSQFTKAKVLIRDFLEKTSFIPEVCYFILDDPISDSELKFVKFDEETVEINDNGGDDSDSSLDEPDRITYYYIEFLQDHKTDDNDNSKRSEEFLNLITPYKFNTFNKFNDCLERLSLKIKVTIERSLAFPDKIIFKPKIIFGKLGFYDITNPEEPFILQECSKTVNNEFRQGSPLIKEKFEILQQKFGFELDSEQSINKGKVSIFYVPIANKKRRISLRRSEQENKWEVAVHAHSLNRLASIDIISGSKAPDFRLSLKSFYNLPSEDSEIEKTVNNIQSRTSNKKNDMWFKSKDLNVIMKRAVVRQFIEKKRYKNEKFSITFSKVKQEEKGNITIQNVIALKHHFWGQTINLNNIEEFMMSIAETFYFVREMLYFLLSEHVNEYLD</sequence>
<name>A0A8H3MFE3_9GLOM</name>
<organism evidence="2 3">
    <name type="scientific">Rhizophagus clarus</name>
    <dbReference type="NCBI Taxonomy" id="94130"/>
    <lineage>
        <taxon>Eukaryota</taxon>
        <taxon>Fungi</taxon>
        <taxon>Fungi incertae sedis</taxon>
        <taxon>Mucoromycota</taxon>
        <taxon>Glomeromycotina</taxon>
        <taxon>Glomeromycetes</taxon>
        <taxon>Glomerales</taxon>
        <taxon>Glomeraceae</taxon>
        <taxon>Rhizophagus</taxon>
    </lineage>
</organism>